<comment type="subcellular location">
    <subcellularLocation>
        <location evidence="1">Cell projection</location>
        <location evidence="1">Cilium</location>
    </subcellularLocation>
    <subcellularLocation>
        <location evidence="2">Cytoplasm</location>
    </subcellularLocation>
</comment>
<keyword evidence="6" id="KW-0175">Coiled coil</keyword>
<evidence type="ECO:0000256" key="5">
    <source>
        <dbReference type="ARBA" id="ARBA00022490"/>
    </source>
</evidence>
<organism evidence="11">
    <name type="scientific">Medioppia subpectinata</name>
    <dbReference type="NCBI Taxonomy" id="1979941"/>
    <lineage>
        <taxon>Eukaryota</taxon>
        <taxon>Metazoa</taxon>
        <taxon>Ecdysozoa</taxon>
        <taxon>Arthropoda</taxon>
        <taxon>Chelicerata</taxon>
        <taxon>Arachnida</taxon>
        <taxon>Acari</taxon>
        <taxon>Acariformes</taxon>
        <taxon>Sarcoptiformes</taxon>
        <taxon>Oribatida</taxon>
        <taxon>Brachypylina</taxon>
        <taxon>Oppioidea</taxon>
        <taxon>Oppiidae</taxon>
        <taxon>Medioppia</taxon>
    </lineage>
</organism>
<feature type="non-terminal residue" evidence="11">
    <location>
        <position position="153"/>
    </location>
</feature>
<dbReference type="GO" id="GO:0097546">
    <property type="term" value="C:ciliary base"/>
    <property type="evidence" value="ECO:0007669"/>
    <property type="project" value="TreeGrafter"/>
</dbReference>
<evidence type="ECO:0000256" key="7">
    <source>
        <dbReference type="ARBA" id="ARBA00023069"/>
    </source>
</evidence>
<evidence type="ECO:0000313" key="11">
    <source>
        <dbReference type="EMBL" id="CAD7647557.1"/>
    </source>
</evidence>
<sequence length="153" mass="17340">WPKPETHVHFYCHTLSSHTLRTALPFRSLPTLPNDTIAVSSITSRLECASETHLIPNRGLRARAVTTTGVEPSLPTPLKMSEIVAKEEEESWVLDSLVGFLRGPVWNLTIQSFIENKSVADSVCEVFEDNAPEECVREYDVIFQDYKRLVDRL</sequence>
<evidence type="ECO:0000259" key="10">
    <source>
        <dbReference type="Pfam" id="PF11527"/>
    </source>
</evidence>
<comment type="similarity">
    <text evidence="3">Belongs to the CFAP36 family.</text>
</comment>
<dbReference type="EMBL" id="CAJPIZ010040289">
    <property type="protein sequence ID" value="CAG2121559.1"/>
    <property type="molecule type" value="Genomic_DNA"/>
</dbReference>
<evidence type="ECO:0000256" key="1">
    <source>
        <dbReference type="ARBA" id="ARBA00004138"/>
    </source>
</evidence>
<evidence type="ECO:0000256" key="6">
    <source>
        <dbReference type="ARBA" id="ARBA00023054"/>
    </source>
</evidence>
<keyword evidence="8" id="KW-0966">Cell projection</keyword>
<gene>
    <name evidence="11" type="ORF">OSB1V03_LOCUS21505</name>
</gene>
<dbReference type="PANTHER" id="PTHR21532:SF0">
    <property type="entry name" value="CILIA- AND FLAGELLA-ASSOCIATED PROTEIN 36"/>
    <property type="match status" value="1"/>
</dbReference>
<evidence type="ECO:0000256" key="9">
    <source>
        <dbReference type="ARBA" id="ARBA00031593"/>
    </source>
</evidence>
<dbReference type="GO" id="GO:0005930">
    <property type="term" value="C:axoneme"/>
    <property type="evidence" value="ECO:0007669"/>
    <property type="project" value="TreeGrafter"/>
</dbReference>
<feature type="domain" description="BART" evidence="10">
    <location>
        <begin position="89"/>
        <end position="153"/>
    </location>
</feature>
<dbReference type="Proteomes" id="UP000759131">
    <property type="component" value="Unassembled WGS sequence"/>
</dbReference>
<dbReference type="PANTHER" id="PTHR21532">
    <property type="entry name" value="PHOSPHODIESTERASE HL"/>
    <property type="match status" value="1"/>
</dbReference>
<dbReference type="AlphaFoldDB" id="A0A7R9LTJ7"/>
<dbReference type="InterPro" id="IPR038888">
    <property type="entry name" value="CFAP36"/>
</dbReference>
<keyword evidence="5" id="KW-0963">Cytoplasm</keyword>
<dbReference type="EMBL" id="OC894864">
    <property type="protein sequence ID" value="CAD7647557.1"/>
    <property type="molecule type" value="Genomic_DNA"/>
</dbReference>
<proteinExistence type="inferred from homology"/>
<evidence type="ECO:0000256" key="2">
    <source>
        <dbReference type="ARBA" id="ARBA00004496"/>
    </source>
</evidence>
<keyword evidence="7" id="KW-0969">Cilium</keyword>
<evidence type="ECO:0000256" key="8">
    <source>
        <dbReference type="ARBA" id="ARBA00023273"/>
    </source>
</evidence>
<dbReference type="Gene3D" id="1.20.1520.10">
    <property type="entry name" value="ADP-ribosylation factor-like 2-binding protein, domain"/>
    <property type="match status" value="1"/>
</dbReference>
<dbReference type="Pfam" id="PF11527">
    <property type="entry name" value="ARL2_Bind_BART"/>
    <property type="match status" value="1"/>
</dbReference>
<protein>
    <recommendedName>
        <fullName evidence="4">Cilia- and flagella-associated protein 36</fullName>
    </recommendedName>
    <alternativeName>
        <fullName evidence="9">Coiled-coil domain-containing protein 104</fullName>
    </alternativeName>
</protein>
<evidence type="ECO:0000256" key="3">
    <source>
        <dbReference type="ARBA" id="ARBA00007460"/>
    </source>
</evidence>
<evidence type="ECO:0000256" key="4">
    <source>
        <dbReference type="ARBA" id="ARBA00021815"/>
    </source>
</evidence>
<name>A0A7R9LTJ7_9ACAR</name>
<reference evidence="11" key="1">
    <citation type="submission" date="2020-11" db="EMBL/GenBank/DDBJ databases">
        <authorList>
            <person name="Tran Van P."/>
        </authorList>
    </citation>
    <scope>NUCLEOTIDE SEQUENCE</scope>
</reference>
<keyword evidence="12" id="KW-1185">Reference proteome</keyword>
<dbReference type="InterPro" id="IPR042541">
    <property type="entry name" value="BART_sf"/>
</dbReference>
<accession>A0A7R9LTJ7</accession>
<feature type="non-terminal residue" evidence="11">
    <location>
        <position position="1"/>
    </location>
</feature>
<dbReference type="InterPro" id="IPR023379">
    <property type="entry name" value="BART_dom"/>
</dbReference>
<evidence type="ECO:0000313" key="12">
    <source>
        <dbReference type="Proteomes" id="UP000759131"/>
    </source>
</evidence>
<dbReference type="OrthoDB" id="272687at2759"/>